<dbReference type="Proteomes" id="UP000034189">
    <property type="component" value="Chromosome"/>
</dbReference>
<dbReference type="HOGENOM" id="CLU_547301_0_0_9"/>
<dbReference type="InterPro" id="IPR012854">
    <property type="entry name" value="Cu_amine_oxidase-like_N"/>
</dbReference>
<dbReference type="Gene3D" id="3.30.457.10">
    <property type="entry name" value="Copper amine oxidase-like, N-terminal domain"/>
    <property type="match status" value="1"/>
</dbReference>
<dbReference type="InterPro" id="IPR036582">
    <property type="entry name" value="Mao_N_sf"/>
</dbReference>
<proteinExistence type="predicted"/>
<dbReference type="PANTHER" id="PTHR37841">
    <property type="entry name" value="GLR2918 PROTEIN"/>
    <property type="match status" value="1"/>
</dbReference>
<reference evidence="2 3" key="2">
    <citation type="journal article" date="2016" name="Genome Announc.">
        <title>Genome Sequence of a Gram-Positive Diazotroph, Paenibacillus durus Type Strain ATCC 35681.</title>
        <authorList>
            <person name="Halim M.A."/>
            <person name="Rahman A.Y."/>
            <person name="Sim K.S."/>
            <person name="Yam H.C."/>
            <person name="Rahim A.A."/>
            <person name="Ghazali A.H."/>
            <person name="Najimudin N."/>
        </authorList>
    </citation>
    <scope>NUCLEOTIDE SEQUENCE [LARGE SCALE GENOMIC DNA]</scope>
    <source>
        <strain evidence="2 3">ATCC 35681</strain>
    </source>
</reference>
<dbReference type="InterPro" id="IPR032774">
    <property type="entry name" value="WG_beta_rep"/>
</dbReference>
<reference evidence="2 3" key="1">
    <citation type="submission" date="2015-03" db="EMBL/GenBank/DDBJ databases">
        <authorList>
            <person name="Abdul Halim M."/>
        </authorList>
    </citation>
    <scope>NUCLEOTIDE SEQUENCE [LARGE SCALE GENOMIC DNA]</scope>
    <source>
        <strain evidence="2 3">ATCC 35681</strain>
    </source>
</reference>
<organism evidence="2 3">
    <name type="scientific">Paenibacillus durus ATCC 35681</name>
    <dbReference type="NCBI Taxonomy" id="1333534"/>
    <lineage>
        <taxon>Bacteria</taxon>
        <taxon>Bacillati</taxon>
        <taxon>Bacillota</taxon>
        <taxon>Bacilli</taxon>
        <taxon>Bacillales</taxon>
        <taxon>Paenibacillaceae</taxon>
        <taxon>Paenibacillus</taxon>
    </lineage>
</organism>
<dbReference type="EMBL" id="CP011114">
    <property type="protein sequence ID" value="AKG35807.1"/>
    <property type="molecule type" value="Genomic_DNA"/>
</dbReference>
<feature type="domain" description="Copper amine oxidase-like N-terminal" evidence="1">
    <location>
        <begin position="53"/>
        <end position="137"/>
    </location>
</feature>
<dbReference type="SUPFAM" id="SSF55383">
    <property type="entry name" value="Copper amine oxidase, domain N"/>
    <property type="match status" value="1"/>
</dbReference>
<dbReference type="OrthoDB" id="210273at2"/>
<accession>A0A0F7FBZ4</accession>
<dbReference type="PANTHER" id="PTHR37841:SF1">
    <property type="entry name" value="DUF3298 DOMAIN-CONTAINING PROTEIN"/>
    <property type="match status" value="1"/>
</dbReference>
<evidence type="ECO:0000313" key="2">
    <source>
        <dbReference type="EMBL" id="AKG35807.1"/>
    </source>
</evidence>
<name>A0A0F7FBZ4_PAEDU</name>
<evidence type="ECO:0000259" key="1">
    <source>
        <dbReference type="Pfam" id="PF07833"/>
    </source>
</evidence>
<protein>
    <recommendedName>
        <fullName evidence="1">Copper amine oxidase-like N-terminal domain-containing protein</fullName>
    </recommendedName>
</protein>
<dbReference type="RefSeq" id="WP_025696355.1">
    <property type="nucleotide sequence ID" value="NZ_ASQQ01000438.1"/>
</dbReference>
<evidence type="ECO:0000313" key="3">
    <source>
        <dbReference type="Proteomes" id="UP000034189"/>
    </source>
</evidence>
<dbReference type="PATRIC" id="fig|1333534.5.peg.3416"/>
<dbReference type="SUPFAM" id="SSF69360">
    <property type="entry name" value="Cell wall binding repeat"/>
    <property type="match status" value="1"/>
</dbReference>
<dbReference type="Pfam" id="PF07833">
    <property type="entry name" value="Cu_amine_oxidN1"/>
    <property type="match status" value="1"/>
</dbReference>
<sequence>MRAYRNLFTGKKNMITTVTIGLLTLSALLGFGNRTAYADNWELFDQGEHLLLPEGPIVQDGAVMVPVRPIVERFGYGFTSVTASEVILKNGKGSSLSVKPGADKAVFNGKVKTLEQKPRYINGNLFIPLSLAGELSGSGYSIVSDTNLIQLRPVEGDAGEKLNSQYWYSFRTTEGTVAVNSLGQEMLSTSYTENLDFGYEELIPVKKNGISAGYMNRAGELAFAASHYQLGQFNEGLATFKDLVTMKGGGIQARMGYLNRTGRIVIPAVYERAYNFSDGLAKVVRGDKTYYIDHNGKTAIPVISGIQSSDSFSEGKAAVSVLVKTGGKITTKTGFINTKGQWALKPVFDWAGPFSDGIAVASMNGKSGLIDKTGKWIVKPQYGKDAGFGGIFENGYILFVRRSGNSYKQWLMDTKGKLTAVPGADHIGTYSEGLVPYEANNLYGYKNLAGDVIIKPQFAWVEGFRGGAARTHIFNQDNTHTSLLIDKTGKILWPEANY</sequence>
<dbReference type="Pfam" id="PF14903">
    <property type="entry name" value="WG_beta_rep"/>
    <property type="match status" value="4"/>
</dbReference>
<dbReference type="AlphaFoldDB" id="A0A0F7FBZ4"/>
<gene>
    <name evidence="2" type="ORF">VK70_15510</name>
</gene>